<dbReference type="AlphaFoldDB" id="A0A7R9M9G6"/>
<evidence type="ECO:0000313" key="2">
    <source>
        <dbReference type="Proteomes" id="UP000728032"/>
    </source>
</evidence>
<dbReference type="EMBL" id="OC923598">
    <property type="protein sequence ID" value="CAD7654950.1"/>
    <property type="molecule type" value="Genomic_DNA"/>
</dbReference>
<reference evidence="1" key="1">
    <citation type="submission" date="2020-11" db="EMBL/GenBank/DDBJ databases">
        <authorList>
            <person name="Tran Van P."/>
        </authorList>
    </citation>
    <scope>NUCLEOTIDE SEQUENCE</scope>
</reference>
<keyword evidence="2" id="KW-1185">Reference proteome</keyword>
<gene>
    <name evidence="1" type="ORF">ONB1V03_LOCUS11595</name>
</gene>
<organism evidence="1">
    <name type="scientific">Oppiella nova</name>
    <dbReference type="NCBI Taxonomy" id="334625"/>
    <lineage>
        <taxon>Eukaryota</taxon>
        <taxon>Metazoa</taxon>
        <taxon>Ecdysozoa</taxon>
        <taxon>Arthropoda</taxon>
        <taxon>Chelicerata</taxon>
        <taxon>Arachnida</taxon>
        <taxon>Acari</taxon>
        <taxon>Acariformes</taxon>
        <taxon>Sarcoptiformes</taxon>
        <taxon>Oribatida</taxon>
        <taxon>Brachypylina</taxon>
        <taxon>Oppioidea</taxon>
        <taxon>Oppiidae</taxon>
        <taxon>Oppiella</taxon>
    </lineage>
</organism>
<name>A0A7R9M9G6_9ACAR</name>
<sequence>MDNMPKQITGILLYTGKSTIRQFCKRDNKQLDNLLKAGACGNAGNNQGVPQCTPIAVDSMLGYLNKPPKKLKSQRRTKSFALPMIDVLRSFPEV</sequence>
<dbReference type="OrthoDB" id="6499022at2759"/>
<evidence type="ECO:0000313" key="1">
    <source>
        <dbReference type="EMBL" id="CAD7654950.1"/>
    </source>
</evidence>
<accession>A0A7R9M9G6</accession>
<dbReference type="EMBL" id="CAJPVJ010008773">
    <property type="protein sequence ID" value="CAG2172137.1"/>
    <property type="molecule type" value="Genomic_DNA"/>
</dbReference>
<protein>
    <submittedName>
        <fullName evidence="1">Uncharacterized protein</fullName>
    </submittedName>
</protein>
<proteinExistence type="predicted"/>
<dbReference type="Proteomes" id="UP000728032">
    <property type="component" value="Unassembled WGS sequence"/>
</dbReference>